<keyword evidence="5 8" id="KW-0812">Transmembrane</keyword>
<sequence length="313" mass="35372">MTVKVFLELVEIRTKLASLFPYLVGLLFSAYYFEQVNGINMFLFFVAMFTFDMATTAINNLMDFKKAKNDHYQENTNIVGMAKLDEKKVSFLIYGMIAFSSIIGIYLTYRTSLLLLAMGGLCFLIGIFYTFGPVPLSRMPLGEIFSGVTMGFGIFFITIYLNIAQLDILSLSLMDGHFALVGNIKELFFIVWASVPMIFTIANIMLANNLCDMEQDISNHRYTLPYYIGKENGVRLFQILMYSCYIFIVGGIVLGIYHWIMLLVLGTFPLIHKNVQAFSQKQEKATTFSISIKNLIIFNGAQVIGLLLSLIIG</sequence>
<feature type="transmembrane region" description="Helical" evidence="8">
    <location>
        <begin position="113"/>
        <end position="132"/>
    </location>
</feature>
<organism evidence="9 10">
    <name type="scientific">Vagococcus fluvialis bH819</name>
    <dbReference type="NCBI Taxonomy" id="1255619"/>
    <lineage>
        <taxon>Bacteria</taxon>
        <taxon>Bacillati</taxon>
        <taxon>Bacillota</taxon>
        <taxon>Bacilli</taxon>
        <taxon>Lactobacillales</taxon>
        <taxon>Enterococcaceae</taxon>
        <taxon>Vagococcus</taxon>
    </lineage>
</organism>
<feature type="transmembrane region" description="Helical" evidence="8">
    <location>
        <begin position="245"/>
        <end position="271"/>
    </location>
</feature>
<evidence type="ECO:0000256" key="5">
    <source>
        <dbReference type="ARBA" id="ARBA00022692"/>
    </source>
</evidence>
<proteinExistence type="predicted"/>
<dbReference type="InterPro" id="IPR000537">
    <property type="entry name" value="UbiA_prenyltransferase"/>
</dbReference>
<keyword evidence="6 8" id="KW-1133">Transmembrane helix</keyword>
<dbReference type="GO" id="GO:0009234">
    <property type="term" value="P:menaquinone biosynthetic process"/>
    <property type="evidence" value="ECO:0007669"/>
    <property type="project" value="UniProtKB-UniPathway"/>
</dbReference>
<keyword evidence="4 9" id="KW-0808">Transferase</keyword>
<dbReference type="AlphaFoldDB" id="A0A1X6WPR3"/>
<reference evidence="10" key="1">
    <citation type="submission" date="2017-02" db="EMBL/GenBank/DDBJ databases">
        <authorList>
            <person name="Dridi B."/>
        </authorList>
    </citation>
    <scope>NUCLEOTIDE SEQUENCE [LARGE SCALE GENOMIC DNA]</scope>
    <source>
        <strain evidence="10">bH819</strain>
    </source>
</reference>
<dbReference type="NCBIfam" id="NF004752">
    <property type="entry name" value="PRK06080.1-4"/>
    <property type="match status" value="1"/>
</dbReference>
<name>A0A1X6WPR3_9ENTE</name>
<dbReference type="GO" id="GO:0004659">
    <property type="term" value="F:prenyltransferase activity"/>
    <property type="evidence" value="ECO:0007669"/>
    <property type="project" value="InterPro"/>
</dbReference>
<dbReference type="Proteomes" id="UP000195918">
    <property type="component" value="Unassembled WGS sequence"/>
</dbReference>
<dbReference type="GO" id="GO:0042371">
    <property type="term" value="P:vitamin K biosynthetic process"/>
    <property type="evidence" value="ECO:0007669"/>
    <property type="project" value="TreeGrafter"/>
</dbReference>
<evidence type="ECO:0000256" key="2">
    <source>
        <dbReference type="ARBA" id="ARBA00004863"/>
    </source>
</evidence>
<comment type="subcellular location">
    <subcellularLocation>
        <location evidence="1">Membrane</location>
        <topology evidence="1">Multi-pass membrane protein</topology>
    </subcellularLocation>
</comment>
<evidence type="ECO:0000256" key="4">
    <source>
        <dbReference type="ARBA" id="ARBA00022679"/>
    </source>
</evidence>
<feature type="transmembrane region" description="Helical" evidence="8">
    <location>
        <begin position="291"/>
        <end position="312"/>
    </location>
</feature>
<dbReference type="InterPro" id="IPR026046">
    <property type="entry name" value="UBIAD1"/>
</dbReference>
<protein>
    <submittedName>
        <fullName evidence="9">Putative prenyltransferase, contains 1,4-dihydroxy-2-naphthoate octaprenyltransferase domain</fullName>
    </submittedName>
</protein>
<dbReference type="PIRSF" id="PIRSF005355">
    <property type="entry name" value="UBIAD1"/>
    <property type="match status" value="1"/>
</dbReference>
<dbReference type="Pfam" id="PF01040">
    <property type="entry name" value="UbiA"/>
    <property type="match status" value="1"/>
</dbReference>
<accession>A0A1X6WPR3</accession>
<feature type="transmembrane region" description="Helical" evidence="8">
    <location>
        <begin position="187"/>
        <end position="206"/>
    </location>
</feature>
<dbReference type="Gene3D" id="1.10.357.140">
    <property type="entry name" value="UbiA prenyltransferase"/>
    <property type="match status" value="1"/>
</dbReference>
<gene>
    <name evidence="9" type="ORF">FM121_09310</name>
</gene>
<dbReference type="RefSeq" id="WP_086951909.1">
    <property type="nucleotide sequence ID" value="NZ_FWFD01000014.1"/>
</dbReference>
<dbReference type="UniPathway" id="UPA00079"/>
<dbReference type="GO" id="GO:0016020">
    <property type="term" value="C:membrane"/>
    <property type="evidence" value="ECO:0007669"/>
    <property type="project" value="UniProtKB-SubCell"/>
</dbReference>
<dbReference type="EMBL" id="FWFD01000014">
    <property type="protein sequence ID" value="SLM86275.1"/>
    <property type="molecule type" value="Genomic_DNA"/>
</dbReference>
<dbReference type="OrthoDB" id="9767568at2"/>
<dbReference type="PANTHER" id="PTHR13929">
    <property type="entry name" value="1,4-DIHYDROXY-2-NAPHTHOATE OCTAPRENYLTRANSFERASE"/>
    <property type="match status" value="1"/>
</dbReference>
<keyword evidence="3" id="KW-0474">Menaquinone biosynthesis</keyword>
<evidence type="ECO:0000313" key="9">
    <source>
        <dbReference type="EMBL" id="SLM86275.1"/>
    </source>
</evidence>
<dbReference type="CDD" id="cd13962">
    <property type="entry name" value="PT_UbiA_UBIAD1"/>
    <property type="match status" value="1"/>
</dbReference>
<evidence type="ECO:0000313" key="10">
    <source>
        <dbReference type="Proteomes" id="UP000195918"/>
    </source>
</evidence>
<dbReference type="InterPro" id="IPR044878">
    <property type="entry name" value="UbiA_sf"/>
</dbReference>
<keyword evidence="7 8" id="KW-0472">Membrane</keyword>
<feature type="transmembrane region" description="Helical" evidence="8">
    <location>
        <begin position="144"/>
        <end position="163"/>
    </location>
</feature>
<evidence type="ECO:0000256" key="8">
    <source>
        <dbReference type="SAM" id="Phobius"/>
    </source>
</evidence>
<feature type="transmembrane region" description="Helical" evidence="8">
    <location>
        <begin position="39"/>
        <end position="58"/>
    </location>
</feature>
<feature type="transmembrane region" description="Helical" evidence="8">
    <location>
        <begin position="12"/>
        <end position="33"/>
    </location>
</feature>
<dbReference type="PANTHER" id="PTHR13929:SF0">
    <property type="entry name" value="UBIA PRENYLTRANSFERASE DOMAIN-CONTAINING PROTEIN 1"/>
    <property type="match status" value="1"/>
</dbReference>
<dbReference type="NCBIfam" id="NF009926">
    <property type="entry name" value="PRK13387.1"/>
    <property type="match status" value="1"/>
</dbReference>
<comment type="pathway">
    <text evidence="2">Quinol/quinone metabolism; menaquinone biosynthesis.</text>
</comment>
<feature type="transmembrane region" description="Helical" evidence="8">
    <location>
        <begin position="89"/>
        <end position="107"/>
    </location>
</feature>
<evidence type="ECO:0000256" key="7">
    <source>
        <dbReference type="ARBA" id="ARBA00023136"/>
    </source>
</evidence>
<evidence type="ECO:0000256" key="1">
    <source>
        <dbReference type="ARBA" id="ARBA00004141"/>
    </source>
</evidence>
<keyword evidence="10" id="KW-1185">Reference proteome</keyword>
<evidence type="ECO:0000256" key="3">
    <source>
        <dbReference type="ARBA" id="ARBA00022428"/>
    </source>
</evidence>
<evidence type="ECO:0000256" key="6">
    <source>
        <dbReference type="ARBA" id="ARBA00022989"/>
    </source>
</evidence>